<protein>
    <recommendedName>
        <fullName evidence="2">F-box domain-containing protein</fullName>
    </recommendedName>
</protein>
<evidence type="ECO:0000259" key="2">
    <source>
        <dbReference type="PROSITE" id="PS50181"/>
    </source>
</evidence>
<organism evidence="3 4">
    <name type="scientific">Aspergillus cavernicola</name>
    <dbReference type="NCBI Taxonomy" id="176166"/>
    <lineage>
        <taxon>Eukaryota</taxon>
        <taxon>Fungi</taxon>
        <taxon>Dikarya</taxon>
        <taxon>Ascomycota</taxon>
        <taxon>Pezizomycotina</taxon>
        <taxon>Eurotiomycetes</taxon>
        <taxon>Eurotiomycetidae</taxon>
        <taxon>Eurotiales</taxon>
        <taxon>Aspergillaceae</taxon>
        <taxon>Aspergillus</taxon>
        <taxon>Aspergillus subgen. Nidulantes</taxon>
    </lineage>
</organism>
<evidence type="ECO:0000313" key="4">
    <source>
        <dbReference type="Proteomes" id="UP001610335"/>
    </source>
</evidence>
<feature type="compositionally biased region" description="Acidic residues" evidence="1">
    <location>
        <begin position="453"/>
        <end position="470"/>
    </location>
</feature>
<feature type="domain" description="F-box" evidence="2">
    <location>
        <begin position="1"/>
        <end position="23"/>
    </location>
</feature>
<keyword evidence="4" id="KW-1185">Reference proteome</keyword>
<dbReference type="InterPro" id="IPR001810">
    <property type="entry name" value="F-box_dom"/>
</dbReference>
<comment type="caution">
    <text evidence="3">The sequence shown here is derived from an EMBL/GenBank/DDBJ whole genome shotgun (WGS) entry which is preliminary data.</text>
</comment>
<evidence type="ECO:0000256" key="1">
    <source>
        <dbReference type="SAM" id="MobiDB-lite"/>
    </source>
</evidence>
<gene>
    <name evidence="3" type="ORF">BDW59DRAFT_138101</name>
</gene>
<dbReference type="EMBL" id="JBFXLS010000003">
    <property type="protein sequence ID" value="KAL2833720.1"/>
    <property type="molecule type" value="Genomic_DNA"/>
</dbReference>
<reference evidence="3 4" key="1">
    <citation type="submission" date="2024-07" db="EMBL/GenBank/DDBJ databases">
        <title>Section-level genome sequencing and comparative genomics of Aspergillus sections Usti and Cavernicolus.</title>
        <authorList>
            <consortium name="Lawrence Berkeley National Laboratory"/>
            <person name="Nybo J.L."/>
            <person name="Vesth T.C."/>
            <person name="Theobald S."/>
            <person name="Frisvad J.C."/>
            <person name="Larsen T.O."/>
            <person name="Kjaerboelling I."/>
            <person name="Rothschild-Mancinelli K."/>
            <person name="Lyhne E.K."/>
            <person name="Kogle M.E."/>
            <person name="Barry K."/>
            <person name="Clum A."/>
            <person name="Na H."/>
            <person name="Ledsgaard L."/>
            <person name="Lin J."/>
            <person name="Lipzen A."/>
            <person name="Kuo A."/>
            <person name="Riley R."/>
            <person name="Mondo S."/>
            <person name="LaButti K."/>
            <person name="Haridas S."/>
            <person name="Pangalinan J."/>
            <person name="Salamov A.A."/>
            <person name="Simmons B.A."/>
            <person name="Magnuson J.K."/>
            <person name="Chen J."/>
            <person name="Drula E."/>
            <person name="Henrissat B."/>
            <person name="Wiebenga A."/>
            <person name="Lubbers R.J."/>
            <person name="Gomes A.C."/>
            <person name="Makela M.R."/>
            <person name="Stajich J."/>
            <person name="Grigoriev I.V."/>
            <person name="Mortensen U.H."/>
            <person name="De vries R.P."/>
            <person name="Baker S.E."/>
            <person name="Andersen M.R."/>
        </authorList>
    </citation>
    <scope>NUCLEOTIDE SEQUENCE [LARGE SCALE GENOMIC DNA]</scope>
    <source>
        <strain evidence="3 4">CBS 600.67</strain>
    </source>
</reference>
<proteinExistence type="predicted"/>
<dbReference type="Proteomes" id="UP001610335">
    <property type="component" value="Unassembled WGS sequence"/>
</dbReference>
<dbReference type="PROSITE" id="PS50181">
    <property type="entry name" value="FBOX"/>
    <property type="match status" value="1"/>
</dbReference>
<accession>A0ABR4J149</accession>
<feature type="region of interest" description="Disordered" evidence="1">
    <location>
        <begin position="451"/>
        <end position="483"/>
    </location>
</feature>
<evidence type="ECO:0000313" key="3">
    <source>
        <dbReference type="EMBL" id="KAL2833720.1"/>
    </source>
</evidence>
<name>A0ABR4J149_9EURO</name>
<feature type="region of interest" description="Disordered" evidence="1">
    <location>
        <begin position="498"/>
        <end position="519"/>
    </location>
</feature>
<sequence>MTHLQNLPTELLERILSFLSEPDNHLLKRGHRCTATKDLYNLCLVSQTLRLHAQPLLFRYLDCGIIDSDLEELVLFIKAIHIRPELGQHVKFASLLASLPVLPKERSQELCESLQFLQDPIRDFKLGDDEKNWMTALEKLDISVLVALLTSKTPNLRALRVLEGEFHIDPLIQLWKRDSSFLSSLEQIWISCADVWGGYDMSVYAPMLSLPKMKAPTFEYAILLGTQFPASWVPNSLPAEEIVFEDCLIDTPAIQEFLRACRKVKSFIYKSFTLDMDAESLSGSDMPDFNAADLHAALSPHKQTLEHLHLEFFRGPWIIESIESYRDWCNAQTKIPSFRDFPALETVIIQHALVPPHPRFSPALQLLHITDCNSSLREVISNIAKDTKKGLYPNLTEFRVLAIDVTRPIKLPGQIVPPGATPADCFMSLQDMFKGTNVDFMINPYRIPHYGESDDSYGDDDGDGDSDEDGPLGPFPGPPGFESFLVQMALQNPNFAAMVRGAGGGGHDSDNSWVTDDED</sequence>